<evidence type="ECO:0008006" key="3">
    <source>
        <dbReference type="Google" id="ProtNLM"/>
    </source>
</evidence>
<keyword evidence="2" id="KW-1185">Reference proteome</keyword>
<dbReference type="Proteomes" id="UP000237662">
    <property type="component" value="Unassembled WGS sequence"/>
</dbReference>
<proteinExistence type="predicted"/>
<dbReference type="EMBL" id="PTJC01000005">
    <property type="protein sequence ID" value="PPK87172.1"/>
    <property type="molecule type" value="Genomic_DNA"/>
</dbReference>
<organism evidence="1 2">
    <name type="scientific">Neolewinella xylanilytica</name>
    <dbReference type="NCBI Taxonomy" id="1514080"/>
    <lineage>
        <taxon>Bacteria</taxon>
        <taxon>Pseudomonadati</taxon>
        <taxon>Bacteroidota</taxon>
        <taxon>Saprospiria</taxon>
        <taxon>Saprospirales</taxon>
        <taxon>Lewinellaceae</taxon>
        <taxon>Neolewinella</taxon>
    </lineage>
</organism>
<dbReference type="AlphaFoldDB" id="A0A2S6I6N0"/>
<comment type="caution">
    <text evidence="1">The sequence shown here is derived from an EMBL/GenBank/DDBJ whole genome shotgun (WGS) entry which is preliminary data.</text>
</comment>
<gene>
    <name evidence="1" type="ORF">CLV84_0108</name>
</gene>
<accession>A0A2S6I6N0</accession>
<evidence type="ECO:0000313" key="2">
    <source>
        <dbReference type="Proteomes" id="UP000237662"/>
    </source>
</evidence>
<reference evidence="1 2" key="1">
    <citation type="submission" date="2018-02" db="EMBL/GenBank/DDBJ databases">
        <title>Genomic Encyclopedia of Archaeal and Bacterial Type Strains, Phase II (KMG-II): from individual species to whole genera.</title>
        <authorList>
            <person name="Goeker M."/>
        </authorList>
    </citation>
    <scope>NUCLEOTIDE SEQUENCE [LARGE SCALE GENOMIC DNA]</scope>
    <source>
        <strain evidence="1 2">DSM 29526</strain>
    </source>
</reference>
<sequence length="161" mass="18143">MRIQLVEASSGKSVDALIVRCSSSNLPLKKDGWQFTWKRLGKTEGAEFCKIVRVSEPGEIEGVLMLTLLNGEMLYMNNIEVAPHNFGEHGRYDRVAGCLIAFACYKSFEEGTGHYIGYLTFDSRTKLIDLYQNKYGATHAMGQQMFINPDAGRKLMDTYLN</sequence>
<evidence type="ECO:0000313" key="1">
    <source>
        <dbReference type="EMBL" id="PPK87172.1"/>
    </source>
</evidence>
<name>A0A2S6I6N0_9BACT</name>
<protein>
    <recommendedName>
        <fullName evidence="3">N-acetyltransferase domain-containing protein</fullName>
    </recommendedName>
</protein>